<organism evidence="3 4">
    <name type="scientific">Panicum virgatum</name>
    <name type="common">Blackwell switchgrass</name>
    <dbReference type="NCBI Taxonomy" id="38727"/>
    <lineage>
        <taxon>Eukaryota</taxon>
        <taxon>Viridiplantae</taxon>
        <taxon>Streptophyta</taxon>
        <taxon>Embryophyta</taxon>
        <taxon>Tracheophyta</taxon>
        <taxon>Spermatophyta</taxon>
        <taxon>Magnoliopsida</taxon>
        <taxon>Liliopsida</taxon>
        <taxon>Poales</taxon>
        <taxon>Poaceae</taxon>
        <taxon>PACMAD clade</taxon>
        <taxon>Panicoideae</taxon>
        <taxon>Panicodae</taxon>
        <taxon>Paniceae</taxon>
        <taxon>Panicinae</taxon>
        <taxon>Panicum</taxon>
        <taxon>Panicum sect. Hiantes</taxon>
    </lineage>
</organism>
<dbReference type="PROSITE" id="PS51257">
    <property type="entry name" value="PROKAR_LIPOPROTEIN"/>
    <property type="match status" value="1"/>
</dbReference>
<evidence type="ECO:0000256" key="2">
    <source>
        <dbReference type="SAM" id="SignalP"/>
    </source>
</evidence>
<dbReference type="Proteomes" id="UP000823388">
    <property type="component" value="Chromosome 6K"/>
</dbReference>
<gene>
    <name evidence="3" type="ORF">PVAP13_6KG338400</name>
</gene>
<keyword evidence="4" id="KW-1185">Reference proteome</keyword>
<keyword evidence="2" id="KW-0732">Signal</keyword>
<accession>A0A8T0RH01</accession>
<feature type="compositionally biased region" description="Low complexity" evidence="1">
    <location>
        <begin position="67"/>
        <end position="83"/>
    </location>
</feature>
<dbReference type="EMBL" id="CM029047">
    <property type="protein sequence ID" value="KAG2584714.1"/>
    <property type="molecule type" value="Genomic_DNA"/>
</dbReference>
<name>A0A8T0RH01_PANVG</name>
<evidence type="ECO:0000313" key="3">
    <source>
        <dbReference type="EMBL" id="KAG2584714.1"/>
    </source>
</evidence>
<evidence type="ECO:0000256" key="1">
    <source>
        <dbReference type="SAM" id="MobiDB-lite"/>
    </source>
</evidence>
<comment type="caution">
    <text evidence="3">The sequence shown here is derived from an EMBL/GenBank/DDBJ whole genome shotgun (WGS) entry which is preliminary data.</text>
</comment>
<feature type="chain" id="PRO_5035940641" evidence="2">
    <location>
        <begin position="24"/>
        <end position="83"/>
    </location>
</feature>
<sequence length="83" mass="8521">MAISSKTFVAVLIMLLLLSTACSVQLPVPTRVRKLGAVAPAVITRHHSPGTGRSVLQVPVEANKEATSPGHSPSTGHGSPPGF</sequence>
<reference evidence="3" key="1">
    <citation type="submission" date="2020-05" db="EMBL/GenBank/DDBJ databases">
        <title>WGS assembly of Panicum virgatum.</title>
        <authorList>
            <person name="Lovell J.T."/>
            <person name="Jenkins J."/>
            <person name="Shu S."/>
            <person name="Juenger T.E."/>
            <person name="Schmutz J."/>
        </authorList>
    </citation>
    <scope>NUCLEOTIDE SEQUENCE</scope>
    <source>
        <strain evidence="3">AP13</strain>
    </source>
</reference>
<evidence type="ECO:0000313" key="4">
    <source>
        <dbReference type="Proteomes" id="UP000823388"/>
    </source>
</evidence>
<proteinExistence type="predicted"/>
<dbReference type="AlphaFoldDB" id="A0A8T0RH01"/>
<protein>
    <submittedName>
        <fullName evidence="3">Uncharacterized protein</fullName>
    </submittedName>
</protein>
<feature type="signal peptide" evidence="2">
    <location>
        <begin position="1"/>
        <end position="23"/>
    </location>
</feature>
<feature type="region of interest" description="Disordered" evidence="1">
    <location>
        <begin position="44"/>
        <end position="83"/>
    </location>
</feature>